<dbReference type="Proteomes" id="UP001179361">
    <property type="component" value="Unassembled WGS sequence"/>
</dbReference>
<dbReference type="RefSeq" id="WP_231059373.1">
    <property type="nucleotide sequence ID" value="NZ_JAJNOC010000006.1"/>
</dbReference>
<organism evidence="1 2">
    <name type="scientific">Massilia phyllostachyos</name>
    <dbReference type="NCBI Taxonomy" id="2898585"/>
    <lineage>
        <taxon>Bacteria</taxon>
        <taxon>Pseudomonadati</taxon>
        <taxon>Pseudomonadota</taxon>
        <taxon>Betaproteobacteria</taxon>
        <taxon>Burkholderiales</taxon>
        <taxon>Oxalobacteraceae</taxon>
        <taxon>Telluria group</taxon>
        <taxon>Massilia</taxon>
    </lineage>
</organism>
<name>A0ABS8Q8Q2_9BURK</name>
<reference evidence="1" key="1">
    <citation type="submission" date="2021-11" db="EMBL/GenBank/DDBJ databases">
        <title>The complete genome of Massilia sp sp. G4R7.</title>
        <authorList>
            <person name="Liu L."/>
            <person name="Yue J."/>
            <person name="Yuan J."/>
            <person name="Yang F."/>
            <person name="Li L."/>
        </authorList>
    </citation>
    <scope>NUCLEOTIDE SEQUENCE</scope>
    <source>
        <strain evidence="1">G4R7</strain>
    </source>
</reference>
<protein>
    <submittedName>
        <fullName evidence="1">Uncharacterized protein</fullName>
    </submittedName>
</protein>
<comment type="caution">
    <text evidence="1">The sequence shown here is derived from an EMBL/GenBank/DDBJ whole genome shotgun (WGS) entry which is preliminary data.</text>
</comment>
<accession>A0ABS8Q8Q2</accession>
<dbReference type="EMBL" id="JAJNOC010000006">
    <property type="protein sequence ID" value="MCD2518080.1"/>
    <property type="molecule type" value="Genomic_DNA"/>
</dbReference>
<sequence length="223" mass="25576">MHVEVPKSHSFKEFAGEYIMIVVSILTALALENGVHRYHQSHKAHEAARNLDAKIAVNIAEVHQEVLDNEAEMKRLKHLREVLLKDIQAGLGDKDTLNHVMRESTNRFDISFSAPTLQREAWDVAVANQALSYMPQDQLQRYAKVYARMRDMQATFQGMTNSFADLPAVADTMSNLELKEISPQALYRTFTQMTFVHESNLNNMRALEKVLREEQRHLKLAES</sequence>
<gene>
    <name evidence="1" type="ORF">LQ564_17360</name>
</gene>
<evidence type="ECO:0000313" key="1">
    <source>
        <dbReference type="EMBL" id="MCD2518080.1"/>
    </source>
</evidence>
<proteinExistence type="predicted"/>
<evidence type="ECO:0000313" key="2">
    <source>
        <dbReference type="Proteomes" id="UP001179361"/>
    </source>
</evidence>
<keyword evidence="2" id="KW-1185">Reference proteome</keyword>